<evidence type="ECO:0000313" key="4">
    <source>
        <dbReference type="Proteomes" id="UP000013781"/>
    </source>
</evidence>
<feature type="transmembrane region" description="Helical" evidence="1">
    <location>
        <begin position="129"/>
        <end position="147"/>
    </location>
</feature>
<dbReference type="EMBL" id="ASWB01000001">
    <property type="protein sequence ID" value="EOT73688.1"/>
    <property type="molecule type" value="Genomic_DNA"/>
</dbReference>
<gene>
    <name evidence="3" type="ORF">I586_00682</name>
    <name evidence="2" type="ORF">UAY_01185</name>
</gene>
<dbReference type="Proteomes" id="UP000013781">
    <property type="component" value="Unassembled WGS sequence"/>
</dbReference>
<sequence>MTLFLQPTKLKRVLAGYWLMVPLLFGLYIVILAAVKGVSTATIFIGIPSLTLTSIVVLLLLFQLFGLYLIGDSSDYRHSLLGAYLKFNMIQQLFSLNIPGFILCILFYRSLLDGQEEVRLPKKTRWMMYILMGFVCVITVLVVLIRFSL</sequence>
<keyword evidence="1" id="KW-1133">Transmembrane helix</keyword>
<evidence type="ECO:0000313" key="3">
    <source>
        <dbReference type="EMBL" id="EOT73688.1"/>
    </source>
</evidence>
<dbReference type="RefSeq" id="WP_010764575.1">
    <property type="nucleotide sequence ID" value="NZ_ASWB01000001.1"/>
</dbReference>
<proteinExistence type="predicted"/>
<organism evidence="2 4">
    <name type="scientific">Enterococcus moraviensis ATCC BAA-383</name>
    <dbReference type="NCBI Taxonomy" id="1158609"/>
    <lineage>
        <taxon>Bacteria</taxon>
        <taxon>Bacillati</taxon>
        <taxon>Bacillota</taxon>
        <taxon>Bacilli</taxon>
        <taxon>Lactobacillales</taxon>
        <taxon>Enterococcaceae</taxon>
        <taxon>Enterococcus</taxon>
    </lineage>
</organism>
<keyword evidence="1" id="KW-0812">Transmembrane</keyword>
<dbReference type="HOGENOM" id="CLU_145946_0_0_9"/>
<evidence type="ECO:0000313" key="5">
    <source>
        <dbReference type="Proteomes" id="UP000014157"/>
    </source>
</evidence>
<name>R2TNP9_9ENTE</name>
<evidence type="ECO:0000313" key="2">
    <source>
        <dbReference type="EMBL" id="EOI01777.1"/>
    </source>
</evidence>
<comment type="caution">
    <text evidence="2">The sequence shown here is derived from an EMBL/GenBank/DDBJ whole genome shotgun (WGS) entry which is preliminary data.</text>
</comment>
<feature type="transmembrane region" description="Helical" evidence="1">
    <location>
        <begin position="47"/>
        <end position="70"/>
    </location>
</feature>
<dbReference type="eggNOG" id="ENOG502ZE4N">
    <property type="taxonomic scope" value="Bacteria"/>
</dbReference>
<dbReference type="AlphaFoldDB" id="R2TNP9"/>
<dbReference type="Proteomes" id="UP000014157">
    <property type="component" value="Unassembled WGS sequence"/>
</dbReference>
<reference evidence="3 5" key="2">
    <citation type="submission" date="2013-03" db="EMBL/GenBank/DDBJ databases">
        <title>The Genome Sequence of Enterococcus moraviensis BAA-383 (PacBio/Illumina hybrid assembly).</title>
        <authorList>
            <consortium name="The Broad Institute Genomics Platform"/>
            <consortium name="The Broad Institute Genome Sequencing Center for Infectious Disease"/>
            <person name="Earl A."/>
            <person name="Russ C."/>
            <person name="Gilmore M."/>
            <person name="Surin D."/>
            <person name="Walker B."/>
            <person name="Young S."/>
            <person name="Zeng Q."/>
            <person name="Gargeya S."/>
            <person name="Fitzgerald M."/>
            <person name="Haas B."/>
            <person name="Abouelleil A."/>
            <person name="Allen A.W."/>
            <person name="Alvarado L."/>
            <person name="Arachchi H.M."/>
            <person name="Berlin A.M."/>
            <person name="Chapman S.B."/>
            <person name="Gainer-Dewar J."/>
            <person name="Goldberg J."/>
            <person name="Griggs A."/>
            <person name="Gujja S."/>
            <person name="Hansen M."/>
            <person name="Howarth C."/>
            <person name="Imamovic A."/>
            <person name="Ireland A."/>
            <person name="Larimer J."/>
            <person name="McCowan C."/>
            <person name="Murphy C."/>
            <person name="Pearson M."/>
            <person name="Poon T.W."/>
            <person name="Priest M."/>
            <person name="Roberts A."/>
            <person name="Saif S."/>
            <person name="Shea T."/>
            <person name="Sisk P."/>
            <person name="Sykes S."/>
            <person name="Wortman J."/>
            <person name="Nusbaum C."/>
            <person name="Birren B."/>
        </authorList>
    </citation>
    <scope>NUCLEOTIDE SEQUENCE [LARGE SCALE GENOMIC DNA]</scope>
    <source>
        <strain evidence="3 5">ATCC BAA-383</strain>
    </source>
</reference>
<keyword evidence="1" id="KW-0472">Membrane</keyword>
<dbReference type="EMBL" id="AJAS01000013">
    <property type="protein sequence ID" value="EOI01777.1"/>
    <property type="molecule type" value="Genomic_DNA"/>
</dbReference>
<dbReference type="PATRIC" id="fig|1158609.3.peg.1142"/>
<accession>R2TNP9</accession>
<feature type="transmembrane region" description="Helical" evidence="1">
    <location>
        <begin position="90"/>
        <end position="108"/>
    </location>
</feature>
<dbReference type="OrthoDB" id="2185819at2"/>
<reference evidence="2 4" key="1">
    <citation type="submission" date="2013-02" db="EMBL/GenBank/DDBJ databases">
        <title>The Genome Sequence of Enterococcus moraviensis BAA-383.</title>
        <authorList>
            <consortium name="The Broad Institute Genome Sequencing Platform"/>
            <consortium name="The Broad Institute Genome Sequencing Center for Infectious Disease"/>
            <person name="Earl A.M."/>
            <person name="Gilmore M.S."/>
            <person name="Lebreton F."/>
            <person name="Walker B."/>
            <person name="Young S.K."/>
            <person name="Zeng Q."/>
            <person name="Gargeya S."/>
            <person name="Fitzgerald M."/>
            <person name="Haas B."/>
            <person name="Abouelleil A."/>
            <person name="Alvarado L."/>
            <person name="Arachchi H.M."/>
            <person name="Berlin A.M."/>
            <person name="Chapman S.B."/>
            <person name="Dewar J."/>
            <person name="Goldberg J."/>
            <person name="Griggs A."/>
            <person name="Gujja S."/>
            <person name="Hansen M."/>
            <person name="Howarth C."/>
            <person name="Imamovic A."/>
            <person name="Larimer J."/>
            <person name="McCowan C."/>
            <person name="Murphy C."/>
            <person name="Neiman D."/>
            <person name="Pearson M."/>
            <person name="Priest M."/>
            <person name="Roberts A."/>
            <person name="Saif S."/>
            <person name="Shea T."/>
            <person name="Sisk P."/>
            <person name="Sykes S."/>
            <person name="Wortman J."/>
            <person name="Nusbaum C."/>
            <person name="Birren B."/>
        </authorList>
    </citation>
    <scope>NUCLEOTIDE SEQUENCE [LARGE SCALE GENOMIC DNA]</scope>
    <source>
        <strain evidence="2 4">ATCC BAA-383</strain>
    </source>
</reference>
<keyword evidence="5" id="KW-1185">Reference proteome</keyword>
<dbReference type="STRING" id="155617.RV09_GL000647"/>
<feature type="transmembrane region" description="Helical" evidence="1">
    <location>
        <begin position="15"/>
        <end position="35"/>
    </location>
</feature>
<protein>
    <submittedName>
        <fullName evidence="2">Uncharacterized protein</fullName>
    </submittedName>
</protein>
<evidence type="ECO:0000256" key="1">
    <source>
        <dbReference type="SAM" id="Phobius"/>
    </source>
</evidence>